<dbReference type="RefSeq" id="WP_085803692.1">
    <property type="nucleotide sequence ID" value="NZ_FWFX01000001.1"/>
</dbReference>
<dbReference type="OrthoDB" id="7365442at2"/>
<proteinExistence type="predicted"/>
<evidence type="ECO:0000313" key="3">
    <source>
        <dbReference type="Proteomes" id="UP000193061"/>
    </source>
</evidence>
<sequence>MKIGILMTGHALPEVQADRGDYDSMFAKLLEGYGFDFETYDVVNESYPTRPKEMDGWIITGSKHGAYEDHPWIPPLEEFIRATYAADVPMVGICFGHQIIAQALGGKVVKFDGGWAVGGTNYDIEGQDLNLNAWHQDQVIKLPEDAKVIGSNDFCANAALMYGNTIYTIQPHPEFDAKIMEHLINLRGKGLLPEDQLDSATQKLSKVTNSNVIADRIARVFRQEA</sequence>
<protein>
    <submittedName>
        <fullName evidence="2">GMP synthase [glutamine-hydrolyzing]</fullName>
        <ecNumber evidence="2">6.3.5.2</ecNumber>
    </submittedName>
</protein>
<dbReference type="Gene3D" id="3.40.50.880">
    <property type="match status" value="1"/>
</dbReference>
<dbReference type="CDD" id="cd01741">
    <property type="entry name" value="GATase1_1"/>
    <property type="match status" value="1"/>
</dbReference>
<dbReference type="PROSITE" id="PS51273">
    <property type="entry name" value="GATASE_TYPE_1"/>
    <property type="match status" value="1"/>
</dbReference>
<dbReference type="AlphaFoldDB" id="A0A1X6Y6I5"/>
<dbReference type="PANTHER" id="PTHR42695">
    <property type="entry name" value="GLUTAMINE AMIDOTRANSFERASE YLR126C-RELATED"/>
    <property type="match status" value="1"/>
</dbReference>
<evidence type="ECO:0000313" key="2">
    <source>
        <dbReference type="EMBL" id="SLN12084.1"/>
    </source>
</evidence>
<dbReference type="PANTHER" id="PTHR42695:SF5">
    <property type="entry name" value="GLUTAMINE AMIDOTRANSFERASE YLR126C-RELATED"/>
    <property type="match status" value="1"/>
</dbReference>
<dbReference type="EC" id="6.3.5.2" evidence="2"/>
<dbReference type="InterPro" id="IPR029062">
    <property type="entry name" value="Class_I_gatase-like"/>
</dbReference>
<organism evidence="2 3">
    <name type="scientific">Roseovarius albus</name>
    <dbReference type="NCBI Taxonomy" id="1247867"/>
    <lineage>
        <taxon>Bacteria</taxon>
        <taxon>Pseudomonadati</taxon>
        <taxon>Pseudomonadota</taxon>
        <taxon>Alphaproteobacteria</taxon>
        <taxon>Rhodobacterales</taxon>
        <taxon>Roseobacteraceae</taxon>
        <taxon>Roseovarius</taxon>
    </lineage>
</organism>
<keyword evidence="3" id="KW-1185">Reference proteome</keyword>
<reference evidence="2 3" key="1">
    <citation type="submission" date="2017-03" db="EMBL/GenBank/DDBJ databases">
        <authorList>
            <person name="Afonso C.L."/>
            <person name="Miller P.J."/>
            <person name="Scott M.A."/>
            <person name="Spackman E."/>
            <person name="Goraichik I."/>
            <person name="Dimitrov K.M."/>
            <person name="Suarez D.L."/>
            <person name="Swayne D.E."/>
        </authorList>
    </citation>
    <scope>NUCLEOTIDE SEQUENCE [LARGE SCALE GENOMIC DNA]</scope>
    <source>
        <strain evidence="2 3">CECT 7450</strain>
    </source>
</reference>
<keyword evidence="2" id="KW-0436">Ligase</keyword>
<dbReference type="InterPro" id="IPR017926">
    <property type="entry name" value="GATASE"/>
</dbReference>
<accession>A0A1X6Y6I5</accession>
<feature type="domain" description="Glutamine amidotransferase" evidence="1">
    <location>
        <begin position="52"/>
        <end position="179"/>
    </location>
</feature>
<gene>
    <name evidence="2" type="primary">guaA_1</name>
    <name evidence="2" type="ORF">ROA7450_00133</name>
</gene>
<dbReference type="Proteomes" id="UP000193061">
    <property type="component" value="Unassembled WGS sequence"/>
</dbReference>
<dbReference type="GO" id="GO:0003922">
    <property type="term" value="F:GMP synthase (glutamine-hydrolyzing) activity"/>
    <property type="evidence" value="ECO:0007669"/>
    <property type="project" value="UniProtKB-EC"/>
</dbReference>
<evidence type="ECO:0000259" key="1">
    <source>
        <dbReference type="Pfam" id="PF00117"/>
    </source>
</evidence>
<name>A0A1X6Y6I5_9RHOB</name>
<dbReference type="Pfam" id="PF00117">
    <property type="entry name" value="GATase"/>
    <property type="match status" value="1"/>
</dbReference>
<dbReference type="EMBL" id="FWFX01000001">
    <property type="protein sequence ID" value="SLN12084.1"/>
    <property type="molecule type" value="Genomic_DNA"/>
</dbReference>
<dbReference type="GO" id="GO:0005829">
    <property type="term" value="C:cytosol"/>
    <property type="evidence" value="ECO:0007669"/>
    <property type="project" value="TreeGrafter"/>
</dbReference>
<dbReference type="SUPFAM" id="SSF52317">
    <property type="entry name" value="Class I glutamine amidotransferase-like"/>
    <property type="match status" value="1"/>
</dbReference>
<dbReference type="InterPro" id="IPR044992">
    <property type="entry name" value="ChyE-like"/>
</dbReference>